<name>A0AAP2YZC2_9EURY</name>
<evidence type="ECO:0000256" key="1">
    <source>
        <dbReference type="SAM" id="MobiDB-lite"/>
    </source>
</evidence>
<organism evidence="2 3">
    <name type="scientific">Natronoglomus mannanivorans</name>
    <dbReference type="NCBI Taxonomy" id="2979990"/>
    <lineage>
        <taxon>Archaea</taxon>
        <taxon>Methanobacteriati</taxon>
        <taxon>Methanobacteriota</taxon>
        <taxon>Stenosarchaea group</taxon>
        <taxon>Halobacteria</taxon>
        <taxon>Halobacteriales</taxon>
        <taxon>Natrialbaceae</taxon>
        <taxon>Natronoglomus</taxon>
    </lineage>
</organism>
<dbReference type="RefSeq" id="WP_338003944.1">
    <property type="nucleotide sequence ID" value="NZ_JAOPKA010000006.1"/>
</dbReference>
<accession>A0AAP2YZC2</accession>
<reference evidence="2" key="1">
    <citation type="submission" date="2022-09" db="EMBL/GenBank/DDBJ databases">
        <title>Enrichment on poylsaccharides allowed isolation of novel metabolic and taxonomic groups of Haloarchaea.</title>
        <authorList>
            <person name="Sorokin D.Y."/>
            <person name="Elcheninov A.G."/>
            <person name="Khizhniak T.V."/>
            <person name="Kolganova T.V."/>
            <person name="Kublanov I.V."/>
        </authorList>
    </citation>
    <scope>NUCLEOTIDE SEQUENCE</scope>
    <source>
        <strain evidence="2">AArc-xg1-1</strain>
    </source>
</reference>
<comment type="caution">
    <text evidence="2">The sequence shown here is derived from an EMBL/GenBank/DDBJ whole genome shotgun (WGS) entry which is preliminary data.</text>
</comment>
<dbReference type="InterPro" id="IPR058264">
    <property type="entry name" value="DUF7958"/>
</dbReference>
<dbReference type="Proteomes" id="UP001321018">
    <property type="component" value="Unassembled WGS sequence"/>
</dbReference>
<dbReference type="Pfam" id="PF25858">
    <property type="entry name" value="DUF7958"/>
    <property type="match status" value="2"/>
</dbReference>
<sequence>MSQLTTRLVNDTPDAAMVQTRDRNDVDHRIAIDKATGEIAVHQYNDYPGTLEECTPDQRRLIRAARASARYTVQAETDADVVRPTERPAKIRAGIRIVDDLPDGEFVRYFRGYYDEIREPSAAVPDNVTSVTSILYLDDDETRLEYVTSPTLELETRSGTHWQYTNPADTMAAPDRDPDVLCRLEPQSLAVSFGDPFRSLLVDHLKCQIRDIYWLRGETIPEDCRLEGAGNPDVDRVRSAVEPEAVSD</sequence>
<evidence type="ECO:0000313" key="2">
    <source>
        <dbReference type="EMBL" id="MCU4742110.1"/>
    </source>
</evidence>
<dbReference type="EMBL" id="JAOPKA010000006">
    <property type="protein sequence ID" value="MCU4742110.1"/>
    <property type="molecule type" value="Genomic_DNA"/>
</dbReference>
<feature type="region of interest" description="Disordered" evidence="1">
    <location>
        <begin position="229"/>
        <end position="248"/>
    </location>
</feature>
<protein>
    <submittedName>
        <fullName evidence="2">Uncharacterized protein</fullName>
    </submittedName>
</protein>
<gene>
    <name evidence="2" type="ORF">OB960_11950</name>
</gene>
<proteinExistence type="predicted"/>
<dbReference type="AlphaFoldDB" id="A0AAP2YZC2"/>
<evidence type="ECO:0000313" key="3">
    <source>
        <dbReference type="Proteomes" id="UP001321018"/>
    </source>
</evidence>